<dbReference type="Pfam" id="PF03711">
    <property type="entry name" value="OKR_DC_1_C"/>
    <property type="match status" value="1"/>
</dbReference>
<accession>A0A0G3BTX9</accession>
<dbReference type="KEGG" id="pbh:AAW51_4120"/>
<dbReference type="Proteomes" id="UP000035352">
    <property type="component" value="Chromosome"/>
</dbReference>
<reference evidence="4 5" key="1">
    <citation type="submission" date="2015-05" db="EMBL/GenBank/DDBJ databases">
        <authorList>
            <person name="Tang B."/>
            <person name="Yu Y."/>
        </authorList>
    </citation>
    <scope>NUCLEOTIDE SEQUENCE [LARGE SCALE GENOMIC DNA]</scope>
    <source>
        <strain evidence="4 5">DSM 7029</strain>
    </source>
</reference>
<name>A0A0G3BTX9_9BURK</name>
<dbReference type="InterPro" id="IPR052357">
    <property type="entry name" value="Orn_Lys_Arg_decarboxylase-I"/>
</dbReference>
<dbReference type="SUPFAM" id="SSF55904">
    <property type="entry name" value="Ornithine decarboxylase C-terminal domain"/>
    <property type="match status" value="1"/>
</dbReference>
<keyword evidence="2" id="KW-0663">Pyridoxal phosphate</keyword>
<evidence type="ECO:0000313" key="5">
    <source>
        <dbReference type="Proteomes" id="UP000035352"/>
    </source>
</evidence>
<dbReference type="GO" id="GO:0003824">
    <property type="term" value="F:catalytic activity"/>
    <property type="evidence" value="ECO:0007669"/>
    <property type="project" value="InterPro"/>
</dbReference>
<dbReference type="PANTHER" id="PTHR43277">
    <property type="entry name" value="ARGININE DECARBOXYLASE"/>
    <property type="match status" value="1"/>
</dbReference>
<dbReference type="InterPro" id="IPR036633">
    <property type="entry name" value="Prn/Lys/Arg_de-COase_C_sf"/>
</dbReference>
<evidence type="ECO:0000313" key="4">
    <source>
        <dbReference type="EMBL" id="AKJ30811.1"/>
    </source>
</evidence>
<comment type="cofactor">
    <cofactor evidence="1">
        <name>pyridoxal 5'-phosphate</name>
        <dbReference type="ChEBI" id="CHEBI:597326"/>
    </cofactor>
</comment>
<dbReference type="PATRIC" id="fig|413882.6.peg.4307"/>
<dbReference type="STRING" id="413882.AAW51_4120"/>
<protein>
    <submittedName>
        <fullName evidence="4">Ornithine decarboxylase</fullName>
    </submittedName>
</protein>
<dbReference type="EMBL" id="CP011371">
    <property type="protein sequence ID" value="AKJ30811.1"/>
    <property type="molecule type" value="Genomic_DNA"/>
</dbReference>
<dbReference type="InterPro" id="IPR008286">
    <property type="entry name" value="Prn/Lys/Arg_de-COase_C"/>
</dbReference>
<evidence type="ECO:0000256" key="1">
    <source>
        <dbReference type="ARBA" id="ARBA00001933"/>
    </source>
</evidence>
<proteinExistence type="predicted"/>
<dbReference type="PANTHER" id="PTHR43277:SF4">
    <property type="entry name" value="ARGININE DECARBOXYLASE"/>
    <property type="match status" value="1"/>
</dbReference>
<dbReference type="Gene3D" id="3.90.105.10">
    <property type="entry name" value="Molybdopterin biosynthesis moea protein, domain 2"/>
    <property type="match status" value="1"/>
</dbReference>
<evidence type="ECO:0000259" key="3">
    <source>
        <dbReference type="Pfam" id="PF03711"/>
    </source>
</evidence>
<gene>
    <name evidence="4" type="ORF">AAW51_4120</name>
</gene>
<feature type="domain" description="Orn/Lys/Arg decarboxylase C-terminal" evidence="3">
    <location>
        <begin position="123"/>
        <end position="153"/>
    </location>
</feature>
<organism evidence="4 5">
    <name type="scientific">Caldimonas brevitalea</name>
    <dbReference type="NCBI Taxonomy" id="413882"/>
    <lineage>
        <taxon>Bacteria</taxon>
        <taxon>Pseudomonadati</taxon>
        <taxon>Pseudomonadota</taxon>
        <taxon>Betaproteobacteria</taxon>
        <taxon>Burkholderiales</taxon>
        <taxon>Sphaerotilaceae</taxon>
        <taxon>Caldimonas</taxon>
    </lineage>
</organism>
<dbReference type="AlphaFoldDB" id="A0A0G3BTX9"/>
<evidence type="ECO:0000256" key="2">
    <source>
        <dbReference type="ARBA" id="ARBA00022898"/>
    </source>
</evidence>
<sequence>MQAEGWELRKEARHLAESFKHEIITNPQFQSLSIDLPMVPRSAASHVIHDPTKIPLNTERLAISTEEIKDYLFLHHGIYVNRITEKSMLLNFHIGITKEATVALLAALSDLLHQEGMSAQAVTSTDYIIPYPPGVPLIVPGDQITAETHREIDNIRKRGILVFNA</sequence>
<keyword evidence="5" id="KW-1185">Reference proteome</keyword>